<accession>A0A2J6RDV3</accession>
<dbReference type="Proteomes" id="UP000235786">
    <property type="component" value="Unassembled WGS sequence"/>
</dbReference>
<evidence type="ECO:0000313" key="2">
    <source>
        <dbReference type="EMBL" id="PMD36686.1"/>
    </source>
</evidence>
<proteinExistence type="predicted"/>
<name>A0A2J6RDV3_HYAVF</name>
<organism evidence="2 3">
    <name type="scientific">Hyaloscypha variabilis (strain UAMH 11265 / GT02V1 / F)</name>
    <name type="common">Meliniomyces variabilis</name>
    <dbReference type="NCBI Taxonomy" id="1149755"/>
    <lineage>
        <taxon>Eukaryota</taxon>
        <taxon>Fungi</taxon>
        <taxon>Dikarya</taxon>
        <taxon>Ascomycota</taxon>
        <taxon>Pezizomycotina</taxon>
        <taxon>Leotiomycetes</taxon>
        <taxon>Helotiales</taxon>
        <taxon>Hyaloscyphaceae</taxon>
        <taxon>Hyaloscypha</taxon>
        <taxon>Hyaloscypha variabilis</taxon>
    </lineage>
</organism>
<gene>
    <name evidence="2" type="ORF">L207DRAFT_636645</name>
</gene>
<dbReference type="OrthoDB" id="3554686at2759"/>
<protein>
    <submittedName>
        <fullName evidence="2">Uncharacterized protein</fullName>
    </submittedName>
</protein>
<reference evidence="2 3" key="1">
    <citation type="submission" date="2016-04" db="EMBL/GenBank/DDBJ databases">
        <title>A degradative enzymes factory behind the ericoid mycorrhizal symbiosis.</title>
        <authorList>
            <consortium name="DOE Joint Genome Institute"/>
            <person name="Martino E."/>
            <person name="Morin E."/>
            <person name="Grelet G."/>
            <person name="Kuo A."/>
            <person name="Kohler A."/>
            <person name="Daghino S."/>
            <person name="Barry K."/>
            <person name="Choi C."/>
            <person name="Cichocki N."/>
            <person name="Clum A."/>
            <person name="Copeland A."/>
            <person name="Hainaut M."/>
            <person name="Haridas S."/>
            <person name="Labutti K."/>
            <person name="Lindquist E."/>
            <person name="Lipzen A."/>
            <person name="Khouja H.-R."/>
            <person name="Murat C."/>
            <person name="Ohm R."/>
            <person name="Olson A."/>
            <person name="Spatafora J."/>
            <person name="Veneault-Fourrey C."/>
            <person name="Henrissat B."/>
            <person name="Grigoriev I."/>
            <person name="Martin F."/>
            <person name="Perotto S."/>
        </authorList>
    </citation>
    <scope>NUCLEOTIDE SEQUENCE [LARGE SCALE GENOMIC DNA]</scope>
    <source>
        <strain evidence="2 3">F</strain>
    </source>
</reference>
<dbReference type="EMBL" id="KZ613950">
    <property type="protein sequence ID" value="PMD36686.1"/>
    <property type="molecule type" value="Genomic_DNA"/>
</dbReference>
<evidence type="ECO:0000313" key="3">
    <source>
        <dbReference type="Proteomes" id="UP000235786"/>
    </source>
</evidence>
<keyword evidence="3" id="KW-1185">Reference proteome</keyword>
<feature type="region of interest" description="Disordered" evidence="1">
    <location>
        <begin position="105"/>
        <end position="160"/>
    </location>
</feature>
<evidence type="ECO:0000256" key="1">
    <source>
        <dbReference type="SAM" id="MobiDB-lite"/>
    </source>
</evidence>
<sequence length="294" mass="32667">MEINGNFETSFLGHASSLTFNGLLSDQTALVASRTSAFQSSKAPATEKHIPKVFIHHPAAASIKHQLQTFSNILAPPEIILDNDTYIRGFQLIPQRPKFTKIGSILSTHDSKNPPLLNMPAQKQRTKKRVRRDDQLPTPNSTKKQRALSPLRNTDNENASRTKDKIIAALRQDLAELQSEARDAAMLKQQRDFAIHIAASLSNLQADLLDAWHSDVQKLAKSRGFGKVVDVINGLEDRAVAIEESLKEFPGIEESLRANVGAEEVDAIKGQVEDFKVMMTAREEDGFTDEYLSE</sequence>
<dbReference type="AlphaFoldDB" id="A0A2J6RDV3"/>